<evidence type="ECO:0000313" key="7">
    <source>
        <dbReference type="Proteomes" id="UP001501940"/>
    </source>
</evidence>
<feature type="signal peptide" evidence="5">
    <location>
        <begin position="1"/>
        <end position="22"/>
    </location>
</feature>
<dbReference type="Proteomes" id="UP001501940">
    <property type="component" value="Chromosome 9"/>
</dbReference>
<dbReference type="GO" id="GO:0030500">
    <property type="term" value="P:regulation of bone mineralization"/>
    <property type="evidence" value="ECO:0007669"/>
    <property type="project" value="TreeGrafter"/>
</dbReference>
<evidence type="ECO:0008006" key="8">
    <source>
        <dbReference type="Google" id="ProtNLM"/>
    </source>
</evidence>
<dbReference type="STRING" id="80972.ENSAOCP00000023139"/>
<dbReference type="GeneTree" id="ENSGT00390000006215"/>
<dbReference type="KEGG" id="aoce:111562992"/>
<feature type="region of interest" description="Disordered" evidence="4">
    <location>
        <begin position="255"/>
        <end position="275"/>
    </location>
</feature>
<evidence type="ECO:0000256" key="1">
    <source>
        <dbReference type="ARBA" id="ARBA00004613"/>
    </source>
</evidence>
<name>A0A3Q1CCK5_AMPOC</name>
<dbReference type="PANTHER" id="PTHR16776:SF3">
    <property type="entry name" value="EXTRACELLULAR MATRIX PROTEIN 1"/>
    <property type="match status" value="1"/>
</dbReference>
<dbReference type="GeneID" id="111562992"/>
<comment type="subcellular location">
    <subcellularLocation>
        <location evidence="1">Secreted</location>
    </subcellularLocation>
</comment>
<evidence type="ECO:0000256" key="2">
    <source>
        <dbReference type="ARBA" id="ARBA00022525"/>
    </source>
</evidence>
<dbReference type="GO" id="GO:0007165">
    <property type="term" value="P:signal transduction"/>
    <property type="evidence" value="ECO:0007669"/>
    <property type="project" value="InterPro"/>
</dbReference>
<evidence type="ECO:0000256" key="5">
    <source>
        <dbReference type="SAM" id="SignalP"/>
    </source>
</evidence>
<dbReference type="SUPFAM" id="SSF48552">
    <property type="entry name" value="Serum albumin-like"/>
    <property type="match status" value="3"/>
</dbReference>
<keyword evidence="2" id="KW-0964">Secreted</keyword>
<dbReference type="InterPro" id="IPR020858">
    <property type="entry name" value="Serum_albumin-like"/>
</dbReference>
<accession>A0A3Q1CCK5</accession>
<dbReference type="InterPro" id="IPR008605">
    <property type="entry name" value="ECM1"/>
</dbReference>
<organism evidence="6 7">
    <name type="scientific">Amphiprion ocellaris</name>
    <name type="common">Clown anemonefish</name>
    <dbReference type="NCBI Taxonomy" id="80972"/>
    <lineage>
        <taxon>Eukaryota</taxon>
        <taxon>Metazoa</taxon>
        <taxon>Chordata</taxon>
        <taxon>Craniata</taxon>
        <taxon>Vertebrata</taxon>
        <taxon>Euteleostomi</taxon>
        <taxon>Actinopterygii</taxon>
        <taxon>Neopterygii</taxon>
        <taxon>Teleostei</taxon>
        <taxon>Neoteleostei</taxon>
        <taxon>Acanthomorphata</taxon>
        <taxon>Ovalentaria</taxon>
        <taxon>Pomacentridae</taxon>
        <taxon>Amphiprion</taxon>
    </lineage>
</organism>
<evidence type="ECO:0000313" key="6">
    <source>
        <dbReference type="Ensembl" id="ENSAOCP00000023139.2"/>
    </source>
</evidence>
<dbReference type="RefSeq" id="XP_023117620.2">
    <property type="nucleotide sequence ID" value="XM_023261852.3"/>
</dbReference>
<protein>
    <recommendedName>
        <fullName evidence="8">Extracellular matrix protein 1b</fullName>
    </recommendedName>
</protein>
<keyword evidence="5" id="KW-0732">Signal</keyword>
<dbReference type="GO" id="GO:0005615">
    <property type="term" value="C:extracellular space"/>
    <property type="evidence" value="ECO:0007669"/>
    <property type="project" value="InterPro"/>
</dbReference>
<dbReference type="Pfam" id="PF05782">
    <property type="entry name" value="ECM1"/>
    <property type="match status" value="2"/>
</dbReference>
<dbReference type="OMA" id="CCRCRSH"/>
<feature type="chain" id="PRO_5043702866" description="Extracellular matrix protein 1b" evidence="5">
    <location>
        <begin position="23"/>
        <end position="497"/>
    </location>
</feature>
<dbReference type="PANTHER" id="PTHR16776">
    <property type="entry name" value="EXTRACELLULAR MATRIX PROTEIN 1"/>
    <property type="match status" value="1"/>
</dbReference>
<reference evidence="6" key="2">
    <citation type="submission" date="2025-08" db="UniProtKB">
        <authorList>
            <consortium name="Ensembl"/>
        </authorList>
    </citation>
    <scope>IDENTIFICATION</scope>
</reference>
<keyword evidence="3" id="KW-0677">Repeat</keyword>
<dbReference type="Gene3D" id="1.10.246.10">
    <property type="match status" value="3"/>
</dbReference>
<reference evidence="6 7" key="1">
    <citation type="submission" date="2022-01" db="EMBL/GenBank/DDBJ databases">
        <title>A chromosome-scale genome assembly of the false clownfish, Amphiprion ocellaris.</title>
        <authorList>
            <person name="Ryu T."/>
        </authorList>
    </citation>
    <scope>NUCLEOTIDE SEQUENCE [LARGE SCALE GENOMIC DNA]</scope>
</reference>
<evidence type="ECO:0000256" key="4">
    <source>
        <dbReference type="SAM" id="MobiDB-lite"/>
    </source>
</evidence>
<dbReference type="AlphaFoldDB" id="A0A3Q1CCK5"/>
<proteinExistence type="predicted"/>
<keyword evidence="7" id="KW-1185">Reference proteome</keyword>
<sequence>MSSYPGWFCCSVLLLVCLGSAAKDEHFLGQREVTFDLDQLMQVMQQPESLDLQKEEDLSELLDPKEFPIEQMMVSPPDINGRERGRPSFGPRSFGGPPMLQYPVQFPLSRPTSNNLQAICLHGDHRPRYAIRSYFPASGFGQLKRQAEAVNNAESWFDVCCKGNQTWETEVTLCCATQAWELFVETFCSADSSVKDRLYDCCKLTGSDRLNCFDRDAPNPNYGATEELPVTPIPSTISFSFDQNTCQRAQMAPYSARADRKKKEKKASTAENVDISFPPGRPSADAIESLCGHQKLRPLYHTRCLPRSGFEWLARQAKTVNRIEKGYRQCCKKKQGVLSCVDQKWSGEIDRFCLTDSLSFSCCSSQSSADRYSCFHSMSTDPHYNKTSAPEDLSLNSICDTHKIIDRRFPVGFPLKLFVRQCCPLPEEERTACSAQKLEEMSKKLCSSGGRSPPTVRQCCKLPSQETPQCVSKILMNAVNKATNVLRQKQRKKCPLS</sequence>
<evidence type="ECO:0000256" key="3">
    <source>
        <dbReference type="ARBA" id="ARBA00022737"/>
    </source>
</evidence>
<dbReference type="Ensembl" id="ENSAOCT00000006212.2">
    <property type="protein sequence ID" value="ENSAOCP00000023139.2"/>
    <property type="gene ID" value="ENSAOCG00000009015.2"/>
</dbReference>
<reference evidence="6" key="3">
    <citation type="submission" date="2025-09" db="UniProtKB">
        <authorList>
            <consortium name="Ensembl"/>
        </authorList>
    </citation>
    <scope>IDENTIFICATION</scope>
</reference>